<evidence type="ECO:0000313" key="2">
    <source>
        <dbReference type="EMBL" id="MBD8123628.1"/>
    </source>
</evidence>
<evidence type="ECO:0000313" key="3">
    <source>
        <dbReference type="Proteomes" id="UP000625247"/>
    </source>
</evidence>
<dbReference type="RefSeq" id="WP_191945506.1">
    <property type="nucleotide sequence ID" value="NZ_JACYNP010000011.1"/>
</dbReference>
<protein>
    <submittedName>
        <fullName evidence="2">Uncharacterized protein</fullName>
    </submittedName>
</protein>
<keyword evidence="3" id="KW-1185">Reference proteome</keyword>
<feature type="coiled-coil region" evidence="1">
    <location>
        <begin position="40"/>
        <end position="67"/>
    </location>
</feature>
<gene>
    <name evidence="2" type="ORF">IFT62_20685</name>
</gene>
<name>A0ABR9ABY5_9PSED</name>
<dbReference type="EMBL" id="JACYNP010000011">
    <property type="protein sequence ID" value="MBD8123628.1"/>
    <property type="molecule type" value="Genomic_DNA"/>
</dbReference>
<evidence type="ECO:0000256" key="1">
    <source>
        <dbReference type="SAM" id="Coils"/>
    </source>
</evidence>
<dbReference type="Proteomes" id="UP000625247">
    <property type="component" value="Unassembled WGS sequence"/>
</dbReference>
<accession>A0ABR9ABY5</accession>
<keyword evidence="1" id="KW-0175">Coiled coil</keyword>
<comment type="caution">
    <text evidence="2">The sequence shown here is derived from an EMBL/GenBank/DDBJ whole genome shotgun (WGS) entry which is preliminary data.</text>
</comment>
<proteinExistence type="predicted"/>
<organism evidence="2 3">
    <name type="scientific">Pseudomonas lutea</name>
    <dbReference type="NCBI Taxonomy" id="243924"/>
    <lineage>
        <taxon>Bacteria</taxon>
        <taxon>Pseudomonadati</taxon>
        <taxon>Pseudomonadota</taxon>
        <taxon>Gammaproteobacteria</taxon>
        <taxon>Pseudomonadales</taxon>
        <taxon>Pseudomonadaceae</taxon>
        <taxon>Pseudomonas</taxon>
    </lineage>
</organism>
<sequence>MQINAPTADLVRSMTEVAKALHDSFTSLLSAAVRLAEVDQDDEARRLVELAKEIQSAEAKMRTHTKDARVGKIVRLNVH</sequence>
<reference evidence="2 3" key="1">
    <citation type="journal article" date="2020" name="FEMS Microbiol. Ecol.">
        <title>Temporal dynamics of bacterial communities during seed development and maturation.</title>
        <authorList>
            <person name="Chesneau G."/>
            <person name="Torres-Cortes G."/>
            <person name="Briand M."/>
            <person name="Darrasse A."/>
            <person name="Preveaux A."/>
            <person name="Marais C."/>
            <person name="Jacques M.A."/>
            <person name="Shade A."/>
            <person name="Barret M."/>
        </authorList>
    </citation>
    <scope>NUCLEOTIDE SEQUENCE [LARGE SCALE GENOMIC DNA]</scope>
    <source>
        <strain evidence="2 3">CFBP13723</strain>
    </source>
</reference>